<name>A0A9P9A4J9_9PEZI</name>
<keyword evidence="1" id="KW-0732">Signal</keyword>
<dbReference type="GeneID" id="70130563"/>
<reference evidence="2" key="1">
    <citation type="journal article" date="2021" name="Nat. Commun.">
        <title>Genetic determinants of endophytism in the Arabidopsis root mycobiome.</title>
        <authorList>
            <person name="Mesny F."/>
            <person name="Miyauchi S."/>
            <person name="Thiergart T."/>
            <person name="Pickel B."/>
            <person name="Atanasova L."/>
            <person name="Karlsson M."/>
            <person name="Huettel B."/>
            <person name="Barry K.W."/>
            <person name="Haridas S."/>
            <person name="Chen C."/>
            <person name="Bauer D."/>
            <person name="Andreopoulos W."/>
            <person name="Pangilinan J."/>
            <person name="LaButti K."/>
            <person name="Riley R."/>
            <person name="Lipzen A."/>
            <person name="Clum A."/>
            <person name="Drula E."/>
            <person name="Henrissat B."/>
            <person name="Kohler A."/>
            <person name="Grigoriev I.V."/>
            <person name="Martin F.M."/>
            <person name="Hacquard S."/>
        </authorList>
    </citation>
    <scope>NUCLEOTIDE SEQUENCE</scope>
    <source>
        <strain evidence="2">MPI-SDFR-AT-0073</strain>
    </source>
</reference>
<dbReference type="RefSeq" id="XP_045965364.1">
    <property type="nucleotide sequence ID" value="XM_046101671.1"/>
</dbReference>
<dbReference type="Proteomes" id="UP000758603">
    <property type="component" value="Unassembled WGS sequence"/>
</dbReference>
<evidence type="ECO:0000313" key="3">
    <source>
        <dbReference type="Proteomes" id="UP000758603"/>
    </source>
</evidence>
<feature type="chain" id="PRO_5040155477" description="Secreted protein" evidence="1">
    <location>
        <begin position="16"/>
        <end position="84"/>
    </location>
</feature>
<evidence type="ECO:0000256" key="1">
    <source>
        <dbReference type="SAM" id="SignalP"/>
    </source>
</evidence>
<dbReference type="AlphaFoldDB" id="A0A9P9A4J9"/>
<dbReference type="EMBL" id="JAGPXC010000001">
    <property type="protein sequence ID" value="KAH6661233.1"/>
    <property type="molecule type" value="Genomic_DNA"/>
</dbReference>
<feature type="signal peptide" evidence="1">
    <location>
        <begin position="1"/>
        <end position="15"/>
    </location>
</feature>
<keyword evidence="3" id="KW-1185">Reference proteome</keyword>
<organism evidence="2 3">
    <name type="scientific">Truncatella angustata</name>
    <dbReference type="NCBI Taxonomy" id="152316"/>
    <lineage>
        <taxon>Eukaryota</taxon>
        <taxon>Fungi</taxon>
        <taxon>Dikarya</taxon>
        <taxon>Ascomycota</taxon>
        <taxon>Pezizomycotina</taxon>
        <taxon>Sordariomycetes</taxon>
        <taxon>Xylariomycetidae</taxon>
        <taxon>Amphisphaeriales</taxon>
        <taxon>Sporocadaceae</taxon>
        <taxon>Truncatella</taxon>
    </lineage>
</organism>
<accession>A0A9P9A4J9</accession>
<proteinExistence type="predicted"/>
<evidence type="ECO:0008006" key="4">
    <source>
        <dbReference type="Google" id="ProtNLM"/>
    </source>
</evidence>
<evidence type="ECO:0000313" key="2">
    <source>
        <dbReference type="EMBL" id="KAH6661233.1"/>
    </source>
</evidence>
<comment type="caution">
    <text evidence="2">The sequence shown here is derived from an EMBL/GenBank/DDBJ whole genome shotgun (WGS) entry which is preliminary data.</text>
</comment>
<sequence length="84" mass="9525">MLRFLICSLLHPTTGLKNWTQELDGEETRIFSLTSARVSKNVFGKSINKRHKQGPMKTRIGRCCCPAVILKTSKQHSESNPQQL</sequence>
<protein>
    <recommendedName>
        <fullName evidence="4">Secreted protein</fullName>
    </recommendedName>
</protein>
<gene>
    <name evidence="2" type="ORF">BKA67DRAFT_550557</name>
</gene>